<protein>
    <recommendedName>
        <fullName evidence="3">DUF218 domain-containing protein</fullName>
    </recommendedName>
</protein>
<accession>A0A1F6DJD7</accession>
<dbReference type="AlphaFoldDB" id="A0A1F6DJD7"/>
<proteinExistence type="predicted"/>
<reference evidence="1 2" key="1">
    <citation type="journal article" date="2016" name="Nat. Commun.">
        <title>Thousands of microbial genomes shed light on interconnected biogeochemical processes in an aquifer system.</title>
        <authorList>
            <person name="Anantharaman K."/>
            <person name="Brown C.T."/>
            <person name="Hug L.A."/>
            <person name="Sharon I."/>
            <person name="Castelle C.J."/>
            <person name="Probst A.J."/>
            <person name="Thomas B.C."/>
            <person name="Singh A."/>
            <person name="Wilkins M.J."/>
            <person name="Karaoz U."/>
            <person name="Brodie E.L."/>
            <person name="Williams K.H."/>
            <person name="Hubbard S.S."/>
            <person name="Banfield J.F."/>
        </authorList>
    </citation>
    <scope>NUCLEOTIDE SEQUENCE [LARGE SCALE GENOMIC DNA]</scope>
</reference>
<dbReference type="Proteomes" id="UP000178532">
    <property type="component" value="Unassembled WGS sequence"/>
</dbReference>
<evidence type="ECO:0000313" key="2">
    <source>
        <dbReference type="Proteomes" id="UP000178532"/>
    </source>
</evidence>
<name>A0A1F6DJD7_9BACT</name>
<comment type="caution">
    <text evidence="1">The sequence shown here is derived from an EMBL/GenBank/DDBJ whole genome shotgun (WGS) entry which is preliminary data.</text>
</comment>
<dbReference type="EMBL" id="MFLI01000020">
    <property type="protein sequence ID" value="OGG61440.1"/>
    <property type="molecule type" value="Genomic_DNA"/>
</dbReference>
<sequence length="198" mass="22402">MFIERQAQLWSAGEDPPPRADLVAMVAFGATGKRLTRGAQATLEVAVVLAARYRNVRVASGEFTLSPSPGLEWSLKQLFFKDPIFAGEVISTIEEAEKIRAVLPPGFVPEDIVVVTDQWHSRSAKRIWEWVWRDVKPNIHIVAVPSSATIDAESPMGLGRRHWTWALINVLRDKFLECFPERGIPWMKKLRLRQPVAH</sequence>
<gene>
    <name evidence="1" type="ORF">A3C19_01655</name>
</gene>
<evidence type="ECO:0008006" key="3">
    <source>
        <dbReference type="Google" id="ProtNLM"/>
    </source>
</evidence>
<evidence type="ECO:0000313" key="1">
    <source>
        <dbReference type="EMBL" id="OGG61440.1"/>
    </source>
</evidence>
<dbReference type="STRING" id="1798495.A3C19_01655"/>
<organism evidence="1 2">
    <name type="scientific">Candidatus Kaiserbacteria bacterium RIFCSPHIGHO2_02_FULL_54_22</name>
    <dbReference type="NCBI Taxonomy" id="1798495"/>
    <lineage>
        <taxon>Bacteria</taxon>
        <taxon>Candidatus Kaiseribacteriota</taxon>
    </lineage>
</organism>